<organism evidence="6 7">
    <name type="scientific">Massarina eburnea CBS 473.64</name>
    <dbReference type="NCBI Taxonomy" id="1395130"/>
    <lineage>
        <taxon>Eukaryota</taxon>
        <taxon>Fungi</taxon>
        <taxon>Dikarya</taxon>
        <taxon>Ascomycota</taxon>
        <taxon>Pezizomycotina</taxon>
        <taxon>Dothideomycetes</taxon>
        <taxon>Pleosporomycetidae</taxon>
        <taxon>Pleosporales</taxon>
        <taxon>Massarineae</taxon>
        <taxon>Massarinaceae</taxon>
        <taxon>Massarina</taxon>
    </lineage>
</organism>
<dbReference type="Proteomes" id="UP000799753">
    <property type="component" value="Unassembled WGS sequence"/>
</dbReference>
<name>A0A6A6RZP1_9PLEO</name>
<evidence type="ECO:0000259" key="5">
    <source>
        <dbReference type="SMART" id="SM00906"/>
    </source>
</evidence>
<dbReference type="OrthoDB" id="3788466at2759"/>
<evidence type="ECO:0000313" key="7">
    <source>
        <dbReference type="Proteomes" id="UP000799753"/>
    </source>
</evidence>
<dbReference type="GO" id="GO:0003677">
    <property type="term" value="F:DNA binding"/>
    <property type="evidence" value="ECO:0007669"/>
    <property type="project" value="UniProtKB-KW"/>
</dbReference>
<accession>A0A6A6RZP1</accession>
<dbReference type="AlphaFoldDB" id="A0A6A6RZP1"/>
<dbReference type="Pfam" id="PF04082">
    <property type="entry name" value="Fungal_trans"/>
    <property type="match status" value="1"/>
</dbReference>
<dbReference type="InterPro" id="IPR050987">
    <property type="entry name" value="AtrR-like"/>
</dbReference>
<dbReference type="SMART" id="SM00906">
    <property type="entry name" value="Fungal_trans"/>
    <property type="match status" value="1"/>
</dbReference>
<dbReference type="InterPro" id="IPR007219">
    <property type="entry name" value="XnlR_reg_dom"/>
</dbReference>
<dbReference type="PANTHER" id="PTHR46910">
    <property type="entry name" value="TRANSCRIPTION FACTOR PDR1"/>
    <property type="match status" value="1"/>
</dbReference>
<dbReference type="PANTHER" id="PTHR46910:SF3">
    <property type="entry name" value="HALOTOLERANCE PROTEIN 9-RELATED"/>
    <property type="match status" value="1"/>
</dbReference>
<dbReference type="GO" id="GO:0006351">
    <property type="term" value="P:DNA-templated transcription"/>
    <property type="evidence" value="ECO:0007669"/>
    <property type="project" value="InterPro"/>
</dbReference>
<dbReference type="CDD" id="cd12148">
    <property type="entry name" value="fungal_TF_MHR"/>
    <property type="match status" value="1"/>
</dbReference>
<sequence length="357" mass="41064">MACRLCFQSGLHQQSSWRNHTPFEIHMRQRVFWTAYFFDRRISLSCGRPYCIRESDIDMEQPTYLCDRDVHPDHPLPEPDIYRSSVVYLISMICWGRLAADVWDGHFAATILKRGAEGENALILDARIRQWIEEVLPTVPLLPPDASDLSPDLRQLRQHTLVHTRLSQLRLLLFRQVMLSLRYDAERARVCSELALDVIERVRQHTAEPNHPSSFRFPMTSSLASALLVFSLLLVRDLSTIDLQDYWNVYFEGFQKTRKMLHHLSQHFPLAGRILDDFKDVVPVVLAVAKQFRPGEPFPQHVVPANVRDLFPYAELDFAQQPVNGGDVEMGESAGGGGLGMEFELGRKRGRYGVPWI</sequence>
<evidence type="ECO:0000256" key="3">
    <source>
        <dbReference type="ARBA" id="ARBA00023125"/>
    </source>
</evidence>
<evidence type="ECO:0000256" key="1">
    <source>
        <dbReference type="ARBA" id="ARBA00004123"/>
    </source>
</evidence>
<dbReference type="GO" id="GO:0003700">
    <property type="term" value="F:DNA-binding transcription factor activity"/>
    <property type="evidence" value="ECO:0007669"/>
    <property type="project" value="InterPro"/>
</dbReference>
<dbReference type="EMBL" id="MU006783">
    <property type="protein sequence ID" value="KAF2641039.1"/>
    <property type="molecule type" value="Genomic_DNA"/>
</dbReference>
<proteinExistence type="predicted"/>
<dbReference type="GO" id="GO:0008270">
    <property type="term" value="F:zinc ion binding"/>
    <property type="evidence" value="ECO:0007669"/>
    <property type="project" value="InterPro"/>
</dbReference>
<comment type="subcellular location">
    <subcellularLocation>
        <location evidence="1">Nucleus</location>
    </subcellularLocation>
</comment>
<gene>
    <name evidence="6" type="ORF">P280DRAFT_300354</name>
</gene>
<evidence type="ECO:0000256" key="2">
    <source>
        <dbReference type="ARBA" id="ARBA00022723"/>
    </source>
</evidence>
<keyword evidence="3" id="KW-0238">DNA-binding</keyword>
<keyword evidence="4" id="KW-0539">Nucleus</keyword>
<reference evidence="6" key="1">
    <citation type="journal article" date="2020" name="Stud. Mycol.">
        <title>101 Dothideomycetes genomes: a test case for predicting lifestyles and emergence of pathogens.</title>
        <authorList>
            <person name="Haridas S."/>
            <person name="Albert R."/>
            <person name="Binder M."/>
            <person name="Bloem J."/>
            <person name="Labutti K."/>
            <person name="Salamov A."/>
            <person name="Andreopoulos B."/>
            <person name="Baker S."/>
            <person name="Barry K."/>
            <person name="Bills G."/>
            <person name="Bluhm B."/>
            <person name="Cannon C."/>
            <person name="Castanera R."/>
            <person name="Culley D."/>
            <person name="Daum C."/>
            <person name="Ezra D."/>
            <person name="Gonzalez J."/>
            <person name="Henrissat B."/>
            <person name="Kuo A."/>
            <person name="Liang C."/>
            <person name="Lipzen A."/>
            <person name="Lutzoni F."/>
            <person name="Magnuson J."/>
            <person name="Mondo S."/>
            <person name="Nolan M."/>
            <person name="Ohm R."/>
            <person name="Pangilinan J."/>
            <person name="Park H.-J."/>
            <person name="Ramirez L."/>
            <person name="Alfaro M."/>
            <person name="Sun H."/>
            <person name="Tritt A."/>
            <person name="Yoshinaga Y."/>
            <person name="Zwiers L.-H."/>
            <person name="Turgeon B."/>
            <person name="Goodwin S."/>
            <person name="Spatafora J."/>
            <person name="Crous P."/>
            <person name="Grigoriev I."/>
        </authorList>
    </citation>
    <scope>NUCLEOTIDE SEQUENCE</scope>
    <source>
        <strain evidence="6">CBS 473.64</strain>
    </source>
</reference>
<evidence type="ECO:0000256" key="4">
    <source>
        <dbReference type="ARBA" id="ARBA00023242"/>
    </source>
</evidence>
<evidence type="ECO:0000313" key="6">
    <source>
        <dbReference type="EMBL" id="KAF2641039.1"/>
    </source>
</evidence>
<keyword evidence="2" id="KW-0479">Metal-binding</keyword>
<keyword evidence="7" id="KW-1185">Reference proteome</keyword>
<protein>
    <recommendedName>
        <fullName evidence="5">Xylanolytic transcriptional activator regulatory domain-containing protein</fullName>
    </recommendedName>
</protein>
<dbReference type="GO" id="GO:0005634">
    <property type="term" value="C:nucleus"/>
    <property type="evidence" value="ECO:0007669"/>
    <property type="project" value="UniProtKB-SubCell"/>
</dbReference>
<feature type="domain" description="Xylanolytic transcriptional activator regulatory" evidence="5">
    <location>
        <begin position="1"/>
        <end position="68"/>
    </location>
</feature>